<protein>
    <recommendedName>
        <fullName evidence="9">G-protein coupled receptors family 1 profile domain-containing protein</fullName>
    </recommendedName>
</protein>
<gene>
    <name evidence="10" type="ORF">LSH36_932g01016</name>
</gene>
<proteinExistence type="predicted"/>
<dbReference type="InterPro" id="IPR017452">
    <property type="entry name" value="GPCR_Rhodpsn_7TM"/>
</dbReference>
<evidence type="ECO:0000256" key="5">
    <source>
        <dbReference type="ARBA" id="ARBA00023136"/>
    </source>
</evidence>
<feature type="transmembrane region" description="Helical" evidence="8">
    <location>
        <begin position="55"/>
        <end position="72"/>
    </location>
</feature>
<feature type="transmembrane region" description="Helical" evidence="8">
    <location>
        <begin position="137"/>
        <end position="157"/>
    </location>
</feature>
<keyword evidence="5 8" id="KW-0472">Membrane</keyword>
<keyword evidence="11" id="KW-1185">Reference proteome</keyword>
<keyword evidence="4" id="KW-0297">G-protein coupled receptor</keyword>
<evidence type="ECO:0000256" key="8">
    <source>
        <dbReference type="SAM" id="Phobius"/>
    </source>
</evidence>
<name>A0AAD9IYC8_9ANNE</name>
<evidence type="ECO:0000256" key="2">
    <source>
        <dbReference type="ARBA" id="ARBA00022692"/>
    </source>
</evidence>
<dbReference type="AlphaFoldDB" id="A0AAD9IYC8"/>
<dbReference type="Proteomes" id="UP001208570">
    <property type="component" value="Unassembled WGS sequence"/>
</dbReference>
<sequence>MNLTSKTNVKSTIDLDAVLDFIIMPTLLVLGVVGNSLTIRVMMMPQCWMLSVSKFLIALSLSDLIVNMMSPFNELLVHRLLGGDPRALSIGGCKFFFWLYGVGKYSSSWLVVIILVERFVAVWWPTRAEFINTNRNAYVIIGLMYGLFSVYLAYYVINSYRIVNGRCIKGSVILEKGDQNAPLYLVNLSIYVLIPMLILVTLTGLIIYRLLGLIEKRRCQIRDIARVVQIGGRKRNSLIRTTRMLIGISLAFVLLEIPSAVSHLISAFKNENIFDTINQPMRVYKKIATIMEQLNHSINFVLYVLTCKIFRESVASLCRKKQQGLLS</sequence>
<accession>A0AAD9IYC8</accession>
<evidence type="ECO:0000256" key="3">
    <source>
        <dbReference type="ARBA" id="ARBA00022989"/>
    </source>
</evidence>
<organism evidence="10 11">
    <name type="scientific">Paralvinella palmiformis</name>
    <dbReference type="NCBI Taxonomy" id="53620"/>
    <lineage>
        <taxon>Eukaryota</taxon>
        <taxon>Metazoa</taxon>
        <taxon>Spiralia</taxon>
        <taxon>Lophotrochozoa</taxon>
        <taxon>Annelida</taxon>
        <taxon>Polychaeta</taxon>
        <taxon>Sedentaria</taxon>
        <taxon>Canalipalpata</taxon>
        <taxon>Terebellida</taxon>
        <taxon>Terebelliformia</taxon>
        <taxon>Alvinellidae</taxon>
        <taxon>Paralvinella</taxon>
    </lineage>
</organism>
<dbReference type="Pfam" id="PF00001">
    <property type="entry name" value="7tm_1"/>
    <property type="match status" value="1"/>
</dbReference>
<keyword evidence="2 8" id="KW-0812">Transmembrane</keyword>
<dbReference type="EMBL" id="JAODUP010000932">
    <property type="protein sequence ID" value="KAK2142618.1"/>
    <property type="molecule type" value="Genomic_DNA"/>
</dbReference>
<evidence type="ECO:0000256" key="4">
    <source>
        <dbReference type="ARBA" id="ARBA00023040"/>
    </source>
</evidence>
<feature type="transmembrane region" description="Helical" evidence="8">
    <location>
        <begin position="22"/>
        <end position="43"/>
    </location>
</feature>
<feature type="transmembrane region" description="Helical" evidence="8">
    <location>
        <begin position="188"/>
        <end position="208"/>
    </location>
</feature>
<keyword evidence="3 8" id="KW-1133">Transmembrane helix</keyword>
<evidence type="ECO:0000313" key="10">
    <source>
        <dbReference type="EMBL" id="KAK2142618.1"/>
    </source>
</evidence>
<feature type="transmembrane region" description="Helical" evidence="8">
    <location>
        <begin position="244"/>
        <end position="265"/>
    </location>
</feature>
<dbReference type="InterPro" id="IPR000276">
    <property type="entry name" value="GPCR_Rhodpsn"/>
</dbReference>
<dbReference type="SUPFAM" id="SSF81321">
    <property type="entry name" value="Family A G protein-coupled receptor-like"/>
    <property type="match status" value="1"/>
</dbReference>
<evidence type="ECO:0000256" key="7">
    <source>
        <dbReference type="ARBA" id="ARBA00023224"/>
    </source>
</evidence>
<keyword evidence="7" id="KW-0807">Transducer</keyword>
<dbReference type="GO" id="GO:0004930">
    <property type="term" value="F:G protein-coupled receptor activity"/>
    <property type="evidence" value="ECO:0007669"/>
    <property type="project" value="UniProtKB-KW"/>
</dbReference>
<evidence type="ECO:0000313" key="11">
    <source>
        <dbReference type="Proteomes" id="UP001208570"/>
    </source>
</evidence>
<dbReference type="PANTHER" id="PTHR24243:SF230">
    <property type="entry name" value="G-PROTEIN COUPLED RECEPTORS FAMILY 1 PROFILE DOMAIN-CONTAINING PROTEIN"/>
    <property type="match status" value="1"/>
</dbReference>
<dbReference type="Gene3D" id="1.20.1070.10">
    <property type="entry name" value="Rhodopsin 7-helix transmembrane proteins"/>
    <property type="match status" value="1"/>
</dbReference>
<dbReference type="PRINTS" id="PR00237">
    <property type="entry name" value="GPCRRHODOPSN"/>
</dbReference>
<comment type="caution">
    <text evidence="10">The sequence shown here is derived from an EMBL/GenBank/DDBJ whole genome shotgun (WGS) entry which is preliminary data.</text>
</comment>
<comment type="subcellular location">
    <subcellularLocation>
        <location evidence="1">Membrane</location>
        <topology evidence="1">Multi-pass membrane protein</topology>
    </subcellularLocation>
</comment>
<feature type="domain" description="G-protein coupled receptors family 1 profile" evidence="9">
    <location>
        <begin position="34"/>
        <end position="303"/>
    </location>
</feature>
<dbReference type="GO" id="GO:0005886">
    <property type="term" value="C:plasma membrane"/>
    <property type="evidence" value="ECO:0007669"/>
    <property type="project" value="TreeGrafter"/>
</dbReference>
<keyword evidence="6" id="KW-0675">Receptor</keyword>
<dbReference type="PROSITE" id="PS50262">
    <property type="entry name" value="G_PROTEIN_RECEP_F1_2"/>
    <property type="match status" value="1"/>
</dbReference>
<evidence type="ECO:0000259" key="9">
    <source>
        <dbReference type="PROSITE" id="PS50262"/>
    </source>
</evidence>
<reference evidence="10" key="1">
    <citation type="journal article" date="2023" name="Mol. Biol. Evol.">
        <title>Third-Generation Sequencing Reveals the Adaptive Role of the Epigenome in Three Deep-Sea Polychaetes.</title>
        <authorList>
            <person name="Perez M."/>
            <person name="Aroh O."/>
            <person name="Sun Y."/>
            <person name="Lan Y."/>
            <person name="Juniper S.K."/>
            <person name="Young C.R."/>
            <person name="Angers B."/>
            <person name="Qian P.Y."/>
        </authorList>
    </citation>
    <scope>NUCLEOTIDE SEQUENCE</scope>
    <source>
        <strain evidence="10">P08H-3</strain>
    </source>
</reference>
<evidence type="ECO:0000256" key="1">
    <source>
        <dbReference type="ARBA" id="ARBA00004141"/>
    </source>
</evidence>
<evidence type="ECO:0000256" key="6">
    <source>
        <dbReference type="ARBA" id="ARBA00023170"/>
    </source>
</evidence>
<dbReference type="PANTHER" id="PTHR24243">
    <property type="entry name" value="G-PROTEIN COUPLED RECEPTOR"/>
    <property type="match status" value="1"/>
</dbReference>